<evidence type="ECO:0000256" key="1">
    <source>
        <dbReference type="SAM" id="MobiDB-lite"/>
    </source>
</evidence>
<evidence type="ECO:0000313" key="2">
    <source>
        <dbReference type="EMBL" id="GMA29551.1"/>
    </source>
</evidence>
<protein>
    <recommendedName>
        <fullName evidence="4">DUF429 domain-containing protein</fullName>
    </recommendedName>
</protein>
<name>A0AA37XC68_9MICO</name>
<dbReference type="AlphaFoldDB" id="A0AA37XC68"/>
<feature type="region of interest" description="Disordered" evidence="1">
    <location>
        <begin position="1"/>
        <end position="23"/>
    </location>
</feature>
<reference evidence="2 3" key="1">
    <citation type="journal article" date="2014" name="Int. J. Syst. Evol. Microbiol.">
        <title>Complete genome sequence of Corynebacterium casei LMG S-19264T (=DSM 44701T), isolated from a smear-ripened cheese.</title>
        <authorList>
            <consortium name="US DOE Joint Genome Institute (JGI-PGF)"/>
            <person name="Walter F."/>
            <person name="Albersmeier A."/>
            <person name="Kalinowski J."/>
            <person name="Ruckert C."/>
        </authorList>
    </citation>
    <scope>NUCLEOTIDE SEQUENCE [LARGE SCALE GENOMIC DNA]</scope>
    <source>
        <strain evidence="2 3">NBRC 112289</strain>
    </source>
</reference>
<evidence type="ECO:0000313" key="3">
    <source>
        <dbReference type="Proteomes" id="UP001157160"/>
    </source>
</evidence>
<comment type="caution">
    <text evidence="2">The sequence shown here is derived from an EMBL/GenBank/DDBJ whole genome shotgun (WGS) entry which is preliminary data.</text>
</comment>
<evidence type="ECO:0008006" key="4">
    <source>
        <dbReference type="Google" id="ProtNLM"/>
    </source>
</evidence>
<dbReference type="Proteomes" id="UP001157160">
    <property type="component" value="Unassembled WGS sequence"/>
</dbReference>
<keyword evidence="3" id="KW-1185">Reference proteome</keyword>
<dbReference type="InterPro" id="IPR007362">
    <property type="entry name" value="DUF429"/>
</dbReference>
<proteinExistence type="predicted"/>
<dbReference type="EMBL" id="BSUL01000001">
    <property type="protein sequence ID" value="GMA29551.1"/>
    <property type="molecule type" value="Genomic_DNA"/>
</dbReference>
<sequence length="265" mass="28307">MGDTLPTQRPSRAPQTGRMHPSRTIGVDLAAEPAGTALAVVEWTDAGAHLIELQLGVDDTAIVAASDSGARIGIDCAFGWPDDFVDFVQAHADGGQPELEVDGGKAWRSRLAYRETDRLTRERTGRWPLSVATDRLGVTALRCAGLLRRLGEAGVDVDRSGGGGIAEVYPGGALRLWGFDTRGYRVDAQARAVLFDALTASARRLDLGEHRDLMIRSADAFDAVIAALATRAAVLGRYRAPAPGEQLARARREEGSCCRSAAWTT</sequence>
<accession>A0AA37XC68</accession>
<feature type="compositionally biased region" description="Polar residues" evidence="1">
    <location>
        <begin position="1"/>
        <end position="14"/>
    </location>
</feature>
<organism evidence="2 3">
    <name type="scientific">Arenivirga flava</name>
    <dbReference type="NCBI Taxonomy" id="1930060"/>
    <lineage>
        <taxon>Bacteria</taxon>
        <taxon>Bacillati</taxon>
        <taxon>Actinomycetota</taxon>
        <taxon>Actinomycetes</taxon>
        <taxon>Micrococcales</taxon>
        <taxon>Microbacteriaceae</taxon>
        <taxon>Arenivirga</taxon>
    </lineage>
</organism>
<dbReference type="Pfam" id="PF04250">
    <property type="entry name" value="DUF429"/>
    <property type="match status" value="1"/>
</dbReference>
<gene>
    <name evidence="2" type="ORF">GCM10025874_28040</name>
</gene>